<sequence>MANTFQPGGNPAQARSAAKLRRILPVPAPPKVAGLLNFQPIPSPKRIPRPPRQRTSVISAACEACRKRKAKCTGERPECRPCVKRGQQCDYATEPAETRAQAMRRQHGAFLKERSVYEELYGVLMDLSDIDAMHMLQRLRSGVKVETAVRQISDSDLLLNCSGSQASNSPPPTTTHRRGRRYSDPGPVPEEETTESMCRVTLFNIRLCPCKDITCALVRPFELDAAQTAKFPARAHIHSADEVVLPEGLPCASFFDAGHFDVLVASGGGDLALAQSAVRLCRELKPASLANGDVTVAAELCPDCATGCDQRPPTEQMIRARLEEKTKWERMREEAQARKTEAAKERAQQKAKRAKDQ</sequence>
<organism evidence="4 5">
    <name type="scientific">Verticillium dahliae (strain VdLs.17 / ATCC MYA-4575 / FGSC 10137)</name>
    <name type="common">Verticillium wilt</name>
    <dbReference type="NCBI Taxonomy" id="498257"/>
    <lineage>
        <taxon>Eukaryota</taxon>
        <taxon>Fungi</taxon>
        <taxon>Dikarya</taxon>
        <taxon>Ascomycota</taxon>
        <taxon>Pezizomycotina</taxon>
        <taxon>Sordariomycetes</taxon>
        <taxon>Hypocreomycetidae</taxon>
        <taxon>Glomerellales</taxon>
        <taxon>Plectosphaerellaceae</taxon>
        <taxon>Verticillium</taxon>
    </lineage>
</organism>
<evidence type="ECO:0000259" key="3">
    <source>
        <dbReference type="PROSITE" id="PS50048"/>
    </source>
</evidence>
<dbReference type="InterPro" id="IPR001138">
    <property type="entry name" value="Zn2Cys6_DnaBD"/>
</dbReference>
<keyword evidence="1" id="KW-0539">Nucleus</keyword>
<dbReference type="InterPro" id="IPR036864">
    <property type="entry name" value="Zn2-C6_fun-type_DNA-bd_sf"/>
</dbReference>
<dbReference type="STRING" id="498257.G2XBA9"/>
<dbReference type="Gene3D" id="4.10.240.10">
    <property type="entry name" value="Zn(2)-C6 fungal-type DNA-binding domain"/>
    <property type="match status" value="1"/>
</dbReference>
<dbReference type="eggNOG" id="ENOG502RMBP">
    <property type="taxonomic scope" value="Eukaryota"/>
</dbReference>
<dbReference type="HOGENOM" id="CLU_776593_0_0_1"/>
<dbReference type="PANTHER" id="PTHR47256">
    <property type="entry name" value="ZN(II)2CYS6 TRANSCRIPTION FACTOR (EUROFUNG)-RELATED"/>
    <property type="match status" value="1"/>
</dbReference>
<proteinExistence type="predicted"/>
<feature type="region of interest" description="Disordered" evidence="2">
    <location>
        <begin position="161"/>
        <end position="193"/>
    </location>
</feature>
<dbReference type="InterPro" id="IPR053187">
    <property type="entry name" value="Notoamide_regulator"/>
</dbReference>
<dbReference type="SUPFAM" id="SSF57701">
    <property type="entry name" value="Zn2/Cys6 DNA-binding domain"/>
    <property type="match status" value="1"/>
</dbReference>
<dbReference type="Proteomes" id="UP000001611">
    <property type="component" value="Unassembled WGS sequence"/>
</dbReference>
<evidence type="ECO:0000256" key="1">
    <source>
        <dbReference type="ARBA" id="ARBA00023242"/>
    </source>
</evidence>
<protein>
    <recommendedName>
        <fullName evidence="3">Zn(2)-C6 fungal-type domain-containing protein</fullName>
    </recommendedName>
</protein>
<evidence type="ECO:0000256" key="2">
    <source>
        <dbReference type="SAM" id="MobiDB-lite"/>
    </source>
</evidence>
<gene>
    <name evidence="4" type="ORF">VDAG_07247</name>
</gene>
<evidence type="ECO:0000313" key="5">
    <source>
        <dbReference type="Proteomes" id="UP000001611"/>
    </source>
</evidence>
<dbReference type="InParanoid" id="G2XBA9"/>
<evidence type="ECO:0000313" key="4">
    <source>
        <dbReference type="EMBL" id="EGY16083.1"/>
    </source>
</evidence>
<dbReference type="PANTHER" id="PTHR47256:SF1">
    <property type="entry name" value="ZN(II)2CYS6 TRANSCRIPTION FACTOR (EUROFUNG)"/>
    <property type="match status" value="1"/>
</dbReference>
<dbReference type="SMART" id="SM00066">
    <property type="entry name" value="GAL4"/>
    <property type="match status" value="1"/>
</dbReference>
<dbReference type="GO" id="GO:0000981">
    <property type="term" value="F:DNA-binding transcription factor activity, RNA polymerase II-specific"/>
    <property type="evidence" value="ECO:0007669"/>
    <property type="project" value="InterPro"/>
</dbReference>
<reference evidence="5" key="2">
    <citation type="journal article" date="2011" name="PLoS Pathog.">
        <title>Comparative genomics yields insights into niche adaptation of plant vascular wilt pathogens.</title>
        <authorList>
            <person name="Klosterman S.J."/>
            <person name="Subbarao K.V."/>
            <person name="Kang S."/>
            <person name="Veronese P."/>
            <person name="Gold S.E."/>
            <person name="Thomma B.P.H.J."/>
            <person name="Chen Z."/>
            <person name="Henrissat B."/>
            <person name="Lee Y.-H."/>
            <person name="Park J."/>
            <person name="Garcia-Pedrajas M.D."/>
            <person name="Barbara D.J."/>
            <person name="Anchieta A."/>
            <person name="de Jonge R."/>
            <person name="Santhanam P."/>
            <person name="Maruthachalam K."/>
            <person name="Atallah Z."/>
            <person name="Amyotte S.G."/>
            <person name="Paz Z."/>
            <person name="Inderbitzin P."/>
            <person name="Hayes R.J."/>
            <person name="Heiman D.I."/>
            <person name="Young S."/>
            <person name="Zeng Q."/>
            <person name="Engels R."/>
            <person name="Galagan J."/>
            <person name="Cuomo C.A."/>
            <person name="Dobinson K.F."/>
            <person name="Ma L.-J."/>
        </authorList>
    </citation>
    <scope>NUCLEOTIDE SEQUENCE [LARGE SCALE GENOMIC DNA]</scope>
    <source>
        <strain evidence="5">VdLs.17 / ATCC MYA-4575 / FGSC 10137</strain>
    </source>
</reference>
<dbReference type="RefSeq" id="XP_009654447.1">
    <property type="nucleotide sequence ID" value="XM_009656152.1"/>
</dbReference>
<accession>G2XBA9</accession>
<dbReference type="GO" id="GO:0008270">
    <property type="term" value="F:zinc ion binding"/>
    <property type="evidence" value="ECO:0007669"/>
    <property type="project" value="InterPro"/>
</dbReference>
<keyword evidence="5" id="KW-1185">Reference proteome</keyword>
<dbReference type="Pfam" id="PF00172">
    <property type="entry name" value="Zn_clus"/>
    <property type="match status" value="1"/>
</dbReference>
<reference evidence="4 5" key="1">
    <citation type="submission" date="2008-03" db="EMBL/GenBank/DDBJ databases">
        <title>The Genome Sequence of Verticillium dahliae VdLs.17.</title>
        <authorList>
            <consortium name="The Broad Institute Genome Sequencing Platform"/>
            <person name="Ma L.-J.J."/>
            <person name="Klosterman S.J."/>
            <person name="Subbarao K."/>
            <person name="Dobinson K."/>
            <person name="Veronese P."/>
            <person name="Kang S."/>
            <person name="Gold S.E."/>
            <person name="Young S."/>
            <person name="Jaffe D."/>
            <person name="Gnerre S."/>
            <person name="Berlin A."/>
            <person name="Heiman D."/>
            <person name="Hepburn T."/>
            <person name="Sykes S."/>
            <person name="Alvarado L."/>
            <person name="Kodira C.D."/>
            <person name="Lander E."/>
            <person name="Galagan J."/>
            <person name="Nusbaum C."/>
            <person name="Birren B."/>
        </authorList>
    </citation>
    <scope>NUCLEOTIDE SEQUENCE [LARGE SCALE GENOMIC DNA]</scope>
    <source>
        <strain evidence="5">VdLs.17 / ATCC MYA-4575 / FGSC 10137</strain>
    </source>
</reference>
<name>G2XBA9_VERDV</name>
<dbReference type="KEGG" id="vda:VDAG_07247"/>
<dbReference type="GeneID" id="20708710"/>
<dbReference type="OrthoDB" id="2943660at2759"/>
<dbReference type="EMBL" id="DS572710">
    <property type="protein sequence ID" value="EGY16083.1"/>
    <property type="molecule type" value="Genomic_DNA"/>
</dbReference>
<feature type="domain" description="Zn(2)-C6 fungal-type" evidence="3">
    <location>
        <begin position="61"/>
        <end position="91"/>
    </location>
</feature>
<dbReference type="PROSITE" id="PS50048">
    <property type="entry name" value="ZN2_CY6_FUNGAL_2"/>
    <property type="match status" value="1"/>
</dbReference>
<dbReference type="PROSITE" id="PS00463">
    <property type="entry name" value="ZN2_CY6_FUNGAL_1"/>
    <property type="match status" value="1"/>
</dbReference>
<dbReference type="AlphaFoldDB" id="G2XBA9"/>
<feature type="region of interest" description="Disordered" evidence="2">
    <location>
        <begin position="324"/>
        <end position="357"/>
    </location>
</feature>
<dbReference type="CDD" id="cd00067">
    <property type="entry name" value="GAL4"/>
    <property type="match status" value="1"/>
</dbReference>